<dbReference type="EMBL" id="ALBS01000084">
    <property type="protein sequence ID" value="EJT50883.1"/>
    <property type="molecule type" value="Genomic_DNA"/>
</dbReference>
<dbReference type="SUPFAM" id="SSF57997">
    <property type="entry name" value="Tropomyosin"/>
    <property type="match status" value="1"/>
</dbReference>
<gene>
    <name evidence="2" type="ORF">A1Q1_07945</name>
</gene>
<sequence>MAAIRLPRRLSQPHKQVEERRATSFLGLILPLVRRIPLSRVRIHAPLAPLGRLRRAIAQASQKARQLGGKPILKKHTRPPAPTPVENICSSDVGPDKTKVAGSGPAQEARTAAAEHDVAELEKRAAAAEHDVAELEKRAVAAEREVAKLQNRAAAAQRDVAAAAARAEGAQQAYVKVVDRLLQAEAAVVAASARAVAAEGRAREAERAGNDIARQLPLVQRDLHHAQAEVASERAYADQTLEKHNEQQAELRRIIDAWAEPNVSPRHPDHRLNPPAPVAHVNAGSGPPPAFSLIAKPDPARSKPLQYTPY</sequence>
<dbReference type="HOGENOM" id="CLU_897679_0_0_1"/>
<comment type="caution">
    <text evidence="2">The sequence shown here is derived from an EMBL/GenBank/DDBJ whole genome shotgun (WGS) entry which is preliminary data.</text>
</comment>
<protein>
    <submittedName>
        <fullName evidence="2">Uncharacterized protein</fullName>
    </submittedName>
</protein>
<organism evidence="2 3">
    <name type="scientific">Trichosporon asahii var. asahii (strain ATCC 90039 / CBS 2479 / JCM 2466 / KCTC 7840 / NBRC 103889/ NCYC 2677 / UAMH 7654)</name>
    <name type="common">Yeast</name>
    <dbReference type="NCBI Taxonomy" id="1186058"/>
    <lineage>
        <taxon>Eukaryota</taxon>
        <taxon>Fungi</taxon>
        <taxon>Dikarya</taxon>
        <taxon>Basidiomycota</taxon>
        <taxon>Agaricomycotina</taxon>
        <taxon>Tremellomycetes</taxon>
        <taxon>Trichosporonales</taxon>
        <taxon>Trichosporonaceae</taxon>
        <taxon>Trichosporon</taxon>
    </lineage>
</organism>
<dbReference type="AlphaFoldDB" id="J5R606"/>
<accession>J5R606</accession>
<dbReference type="VEuPathDB" id="FungiDB:A1Q1_07945"/>
<evidence type="ECO:0000313" key="2">
    <source>
        <dbReference type="EMBL" id="EJT50883.1"/>
    </source>
</evidence>
<feature type="region of interest" description="Disordered" evidence="1">
    <location>
        <begin position="264"/>
        <end position="310"/>
    </location>
</feature>
<dbReference type="Proteomes" id="UP000002748">
    <property type="component" value="Unassembled WGS sequence"/>
</dbReference>
<evidence type="ECO:0000256" key="1">
    <source>
        <dbReference type="SAM" id="MobiDB-lite"/>
    </source>
</evidence>
<proteinExistence type="predicted"/>
<dbReference type="RefSeq" id="XP_014181606.1">
    <property type="nucleotide sequence ID" value="XM_014326131.1"/>
</dbReference>
<dbReference type="GeneID" id="25991457"/>
<dbReference type="KEGG" id="tasa:A1Q1_07945"/>
<feature type="region of interest" description="Disordered" evidence="1">
    <location>
        <begin position="64"/>
        <end position="116"/>
    </location>
</feature>
<evidence type="ECO:0000313" key="3">
    <source>
        <dbReference type="Proteomes" id="UP000002748"/>
    </source>
</evidence>
<name>J5R606_TRIAS</name>
<dbReference type="Gene3D" id="1.20.5.340">
    <property type="match status" value="1"/>
</dbReference>
<reference evidence="2 3" key="1">
    <citation type="journal article" date="2012" name="Eukaryot. Cell">
        <title>Draft genome sequence of CBS 2479, the standard type strain of Trichosporon asahii.</title>
        <authorList>
            <person name="Yang R.Y."/>
            <person name="Li H.T."/>
            <person name="Zhu H."/>
            <person name="Zhou G.P."/>
            <person name="Wang M."/>
            <person name="Wang L."/>
        </authorList>
    </citation>
    <scope>NUCLEOTIDE SEQUENCE [LARGE SCALE GENOMIC DNA]</scope>
    <source>
        <strain evidence="3">ATCC 90039 / CBS 2479 / JCM 2466 / KCTC 7840 / NCYC 2677 / UAMH 7654</strain>
    </source>
</reference>